<dbReference type="InterPro" id="IPR045069">
    <property type="entry name" value="MATE_euk"/>
</dbReference>
<evidence type="ECO:0000313" key="8">
    <source>
        <dbReference type="Proteomes" id="UP001374535"/>
    </source>
</evidence>
<feature type="transmembrane region" description="Helical" evidence="6">
    <location>
        <begin position="36"/>
        <end position="57"/>
    </location>
</feature>
<protein>
    <recommendedName>
        <fullName evidence="6">Protein DETOXIFICATION</fullName>
    </recommendedName>
    <alternativeName>
        <fullName evidence="6">Multidrug and toxic compound extrusion protein</fullName>
    </alternativeName>
</protein>
<feature type="transmembrane region" description="Helical" evidence="6">
    <location>
        <begin position="247"/>
        <end position="280"/>
    </location>
</feature>
<dbReference type="GO" id="GO:1990961">
    <property type="term" value="P:xenobiotic detoxification by transmembrane export across the plasma membrane"/>
    <property type="evidence" value="ECO:0007669"/>
    <property type="project" value="InterPro"/>
</dbReference>
<dbReference type="PANTHER" id="PTHR11206">
    <property type="entry name" value="MULTIDRUG RESISTANCE PROTEIN"/>
    <property type="match status" value="1"/>
</dbReference>
<dbReference type="GO" id="GO:0016020">
    <property type="term" value="C:membrane"/>
    <property type="evidence" value="ECO:0007669"/>
    <property type="project" value="UniProtKB-SubCell"/>
</dbReference>
<keyword evidence="4 6" id="KW-1133">Transmembrane helix</keyword>
<feature type="transmembrane region" description="Helical" evidence="6">
    <location>
        <begin position="155"/>
        <end position="172"/>
    </location>
</feature>
<feature type="transmembrane region" description="Helical" evidence="6">
    <location>
        <begin position="435"/>
        <end position="455"/>
    </location>
</feature>
<feature type="transmembrane region" description="Helical" evidence="6">
    <location>
        <begin position="184"/>
        <end position="204"/>
    </location>
</feature>
<organism evidence="7 8">
    <name type="scientific">Vigna mungo</name>
    <name type="common">Black gram</name>
    <name type="synonym">Phaseolus mungo</name>
    <dbReference type="NCBI Taxonomy" id="3915"/>
    <lineage>
        <taxon>Eukaryota</taxon>
        <taxon>Viridiplantae</taxon>
        <taxon>Streptophyta</taxon>
        <taxon>Embryophyta</taxon>
        <taxon>Tracheophyta</taxon>
        <taxon>Spermatophyta</taxon>
        <taxon>Magnoliopsida</taxon>
        <taxon>eudicotyledons</taxon>
        <taxon>Gunneridae</taxon>
        <taxon>Pentapetalae</taxon>
        <taxon>rosids</taxon>
        <taxon>fabids</taxon>
        <taxon>Fabales</taxon>
        <taxon>Fabaceae</taxon>
        <taxon>Papilionoideae</taxon>
        <taxon>50 kb inversion clade</taxon>
        <taxon>NPAAA clade</taxon>
        <taxon>indigoferoid/millettioid clade</taxon>
        <taxon>Phaseoleae</taxon>
        <taxon>Vigna</taxon>
    </lineage>
</organism>
<dbReference type="AlphaFoldDB" id="A0AAQ3MIA7"/>
<accession>A0AAQ3MIA7</accession>
<sequence>MSMDTPLLENTENPHTVEEKTLKFAVKSFAFESKKLWRLAGPAILTCICQYSLGALTQTFAGQVGDLALAAVSVENSVVAGLAFGVMLGMGSALETLCGQTFGAGQIRMLGVYMQRSWVILFTTALLMLPIYIWSPLILVLLGETSQISHAAGKFALWMIPQLFAYAINFPIQKFLQAQGKVLVILWVSVGVLVLHIVFSWLLILKLGWGLIGAAITLNTSWWLIVIAQFLYILITKSDGAWTGFTWLAFVDLFGFMKLSVASAVMLCLEFWYMMILIVITGRLKNPLVPVDAISICMNLNGWDAMIAIGFNAAISVRVSNELGAGDFKAAKFSVWVVSITSVAIGFVVMIVVLSTKDFFPYLFTTSSAVAHETTKLATLLGVTAILNSLQPVLSGVAVGAGWQSLVAYINIGCYYVFGLPAGIILGFTLNFGVVGIWSGLIAGIVLQTIILIVITSITNWKKEAEEAEGRVRKWGGSIAYDQ</sequence>
<keyword evidence="8" id="KW-1185">Reference proteome</keyword>
<proteinExistence type="inferred from homology"/>
<reference evidence="7 8" key="1">
    <citation type="journal article" date="2023" name="Life. Sci Alliance">
        <title>Evolutionary insights into 3D genome organization and epigenetic landscape of Vigna mungo.</title>
        <authorList>
            <person name="Junaid A."/>
            <person name="Singh B."/>
            <person name="Bhatia S."/>
        </authorList>
    </citation>
    <scope>NUCLEOTIDE SEQUENCE [LARGE SCALE GENOMIC DNA]</scope>
    <source>
        <strain evidence="7">Urdbean</strain>
    </source>
</reference>
<dbReference type="GO" id="GO:0015297">
    <property type="term" value="F:antiporter activity"/>
    <property type="evidence" value="ECO:0007669"/>
    <property type="project" value="InterPro"/>
</dbReference>
<dbReference type="Proteomes" id="UP001374535">
    <property type="component" value="Chromosome 11"/>
</dbReference>
<comment type="subcellular location">
    <subcellularLocation>
        <location evidence="1">Membrane</location>
        <topology evidence="1">Multi-pass membrane protein</topology>
    </subcellularLocation>
</comment>
<dbReference type="NCBIfam" id="TIGR00797">
    <property type="entry name" value="matE"/>
    <property type="match status" value="1"/>
</dbReference>
<evidence type="ECO:0000256" key="2">
    <source>
        <dbReference type="ARBA" id="ARBA00010199"/>
    </source>
</evidence>
<evidence type="ECO:0000313" key="7">
    <source>
        <dbReference type="EMBL" id="WVY91607.1"/>
    </source>
</evidence>
<feature type="transmembrane region" description="Helical" evidence="6">
    <location>
        <begin position="118"/>
        <end position="143"/>
    </location>
</feature>
<feature type="transmembrane region" description="Helical" evidence="6">
    <location>
        <begin position="406"/>
        <end position="429"/>
    </location>
</feature>
<feature type="transmembrane region" description="Helical" evidence="6">
    <location>
        <begin position="77"/>
        <end position="97"/>
    </location>
</feature>
<name>A0AAQ3MIA7_VIGMU</name>
<feature type="transmembrane region" description="Helical" evidence="6">
    <location>
        <begin position="210"/>
        <end position="235"/>
    </location>
</feature>
<dbReference type="CDD" id="cd13132">
    <property type="entry name" value="MATE_eukaryotic"/>
    <property type="match status" value="1"/>
</dbReference>
<dbReference type="InterPro" id="IPR002528">
    <property type="entry name" value="MATE_fam"/>
</dbReference>
<feature type="transmembrane region" description="Helical" evidence="6">
    <location>
        <begin position="300"/>
        <end position="321"/>
    </location>
</feature>
<comment type="similarity">
    <text evidence="2 6">Belongs to the multi antimicrobial extrusion (MATE) (TC 2.A.66.1) family.</text>
</comment>
<keyword evidence="5 6" id="KW-0472">Membrane</keyword>
<gene>
    <name evidence="7" type="ORF">V8G54_037121</name>
</gene>
<feature type="transmembrane region" description="Helical" evidence="6">
    <location>
        <begin position="374"/>
        <end position="394"/>
    </location>
</feature>
<dbReference type="EMBL" id="CP144690">
    <property type="protein sequence ID" value="WVY91607.1"/>
    <property type="molecule type" value="Genomic_DNA"/>
</dbReference>
<evidence type="ECO:0000256" key="6">
    <source>
        <dbReference type="RuleBase" id="RU004914"/>
    </source>
</evidence>
<evidence type="ECO:0000256" key="4">
    <source>
        <dbReference type="ARBA" id="ARBA00022989"/>
    </source>
</evidence>
<feature type="transmembrane region" description="Helical" evidence="6">
    <location>
        <begin position="333"/>
        <end position="354"/>
    </location>
</feature>
<dbReference type="GO" id="GO:0042910">
    <property type="term" value="F:xenobiotic transmembrane transporter activity"/>
    <property type="evidence" value="ECO:0007669"/>
    <property type="project" value="InterPro"/>
</dbReference>
<evidence type="ECO:0000256" key="3">
    <source>
        <dbReference type="ARBA" id="ARBA00022692"/>
    </source>
</evidence>
<evidence type="ECO:0000256" key="1">
    <source>
        <dbReference type="ARBA" id="ARBA00004141"/>
    </source>
</evidence>
<dbReference type="Pfam" id="PF01554">
    <property type="entry name" value="MatE"/>
    <property type="match status" value="2"/>
</dbReference>
<evidence type="ECO:0000256" key="5">
    <source>
        <dbReference type="ARBA" id="ARBA00023136"/>
    </source>
</evidence>
<keyword evidence="3 6" id="KW-0812">Transmembrane</keyword>